<feature type="transmembrane region" description="Helical" evidence="8">
    <location>
        <begin position="323"/>
        <end position="341"/>
    </location>
</feature>
<dbReference type="KEGG" id="blr:BRLA_c016130"/>
<feature type="transmembrane region" description="Helical" evidence="8">
    <location>
        <begin position="292"/>
        <end position="317"/>
    </location>
</feature>
<sequence>MSEEGAAHSLSRAVDKAPRYMVAGMMLTIGVFLLVLGFLLSISYGAADVGFREVWDMIFFFNSDSPAHLLIYELRMPRALSGIFVGACLAVSGSIMQGITRNPLATPSIMGLSQGSGLAIAIAMILFPAINYFEMVIFSFSGAAVGVMVVYAISALSPGGMSPVKLVLAGTAVSTLFGALSTGLAIYFKIAQDMSFFAAGGLTMVRWDAIGMILPVSVVCLLLSIMLSRYVTVLSFGEDVAIGLGQRTMLIKTCCTIIVLFMTGAAVSVAGGVGFVGLIIPHIMRSIVGVDYRLIIPCSAVFGGVLVTFADIAARWFNSPYETPIGTVTAVIGVPFFLYMARREGRSL</sequence>
<dbReference type="RefSeq" id="WP_003337966.1">
    <property type="nucleotide sequence ID" value="NZ_CP007806.1"/>
</dbReference>
<evidence type="ECO:0000256" key="8">
    <source>
        <dbReference type="SAM" id="Phobius"/>
    </source>
</evidence>
<gene>
    <name evidence="9" type="primary">feuB_2</name>
    <name evidence="9" type="ORF">BRLA_c016130</name>
</gene>
<evidence type="ECO:0000256" key="4">
    <source>
        <dbReference type="ARBA" id="ARBA00022475"/>
    </source>
</evidence>
<evidence type="ECO:0000256" key="2">
    <source>
        <dbReference type="ARBA" id="ARBA00007935"/>
    </source>
</evidence>
<comment type="similarity">
    <text evidence="2">Belongs to the binding-protein-dependent transport system permease family. FecCD subfamily.</text>
</comment>
<dbReference type="InterPro" id="IPR000522">
    <property type="entry name" value="ABC_transptr_permease_BtuC"/>
</dbReference>
<dbReference type="Pfam" id="PF01032">
    <property type="entry name" value="FecCD"/>
    <property type="match status" value="1"/>
</dbReference>
<evidence type="ECO:0000256" key="1">
    <source>
        <dbReference type="ARBA" id="ARBA00004651"/>
    </source>
</evidence>
<accession>A0A075QZZ6</accession>
<keyword evidence="6 8" id="KW-1133">Transmembrane helix</keyword>
<dbReference type="PANTHER" id="PTHR30472">
    <property type="entry name" value="FERRIC ENTEROBACTIN TRANSPORT SYSTEM PERMEASE PROTEIN"/>
    <property type="match status" value="1"/>
</dbReference>
<evidence type="ECO:0000313" key="10">
    <source>
        <dbReference type="Proteomes" id="UP000005850"/>
    </source>
</evidence>
<dbReference type="eggNOG" id="COG0609">
    <property type="taxonomic scope" value="Bacteria"/>
</dbReference>
<feature type="transmembrane region" description="Helical" evidence="8">
    <location>
        <begin position="111"/>
        <end position="129"/>
    </location>
</feature>
<keyword evidence="7 8" id="KW-0472">Membrane</keyword>
<dbReference type="FunFam" id="1.10.3470.10:FF:000001">
    <property type="entry name" value="Vitamin B12 ABC transporter permease BtuC"/>
    <property type="match status" value="1"/>
</dbReference>
<keyword evidence="4" id="KW-1003">Cell membrane</keyword>
<keyword evidence="10" id="KW-1185">Reference proteome</keyword>
<dbReference type="GO" id="GO:0022857">
    <property type="term" value="F:transmembrane transporter activity"/>
    <property type="evidence" value="ECO:0007669"/>
    <property type="project" value="InterPro"/>
</dbReference>
<dbReference type="Proteomes" id="UP000005850">
    <property type="component" value="Chromosome"/>
</dbReference>
<feature type="transmembrane region" description="Helical" evidence="8">
    <location>
        <begin position="79"/>
        <end position="99"/>
    </location>
</feature>
<dbReference type="HOGENOM" id="CLU_013016_1_0_9"/>
<name>A0A075QZZ6_BRELA</name>
<feature type="transmembrane region" description="Helical" evidence="8">
    <location>
        <begin position="20"/>
        <end position="42"/>
    </location>
</feature>
<evidence type="ECO:0000256" key="3">
    <source>
        <dbReference type="ARBA" id="ARBA00022448"/>
    </source>
</evidence>
<keyword evidence="5 8" id="KW-0812">Transmembrane</keyword>
<dbReference type="InterPro" id="IPR037294">
    <property type="entry name" value="ABC_BtuC-like"/>
</dbReference>
<dbReference type="AlphaFoldDB" id="A0A075QZZ6"/>
<reference evidence="9 10" key="1">
    <citation type="journal article" date="2011" name="J. Bacteriol.">
        <title>Genome sequence of Brevibacillus laterosporus LMG 15441, a pathogen of invertebrates.</title>
        <authorList>
            <person name="Djukic M."/>
            <person name="Poehlein A."/>
            <person name="Thurmer A."/>
            <person name="Daniel R."/>
        </authorList>
    </citation>
    <scope>NUCLEOTIDE SEQUENCE [LARGE SCALE GENOMIC DNA]</scope>
    <source>
        <strain evidence="9 10">LMG 15441</strain>
    </source>
</reference>
<proteinExistence type="inferred from homology"/>
<evidence type="ECO:0000256" key="5">
    <source>
        <dbReference type="ARBA" id="ARBA00022692"/>
    </source>
</evidence>
<dbReference type="STRING" id="1042163.BRLA_c016130"/>
<feature type="transmembrane region" description="Helical" evidence="8">
    <location>
        <begin position="250"/>
        <end position="280"/>
    </location>
</feature>
<dbReference type="EMBL" id="CP007806">
    <property type="protein sequence ID" value="AIG25937.1"/>
    <property type="molecule type" value="Genomic_DNA"/>
</dbReference>
<dbReference type="Gene3D" id="1.10.3470.10">
    <property type="entry name" value="ABC transporter involved in vitamin B12 uptake, BtuC"/>
    <property type="match status" value="1"/>
</dbReference>
<evidence type="ECO:0000256" key="7">
    <source>
        <dbReference type="ARBA" id="ARBA00023136"/>
    </source>
</evidence>
<evidence type="ECO:0000313" key="9">
    <source>
        <dbReference type="EMBL" id="AIG25937.1"/>
    </source>
</evidence>
<dbReference type="GO" id="GO:0033214">
    <property type="term" value="P:siderophore-iron import into cell"/>
    <property type="evidence" value="ECO:0007669"/>
    <property type="project" value="TreeGrafter"/>
</dbReference>
<comment type="subcellular location">
    <subcellularLocation>
        <location evidence="1">Cell membrane</location>
        <topology evidence="1">Multi-pass membrane protein</topology>
    </subcellularLocation>
</comment>
<feature type="transmembrane region" description="Helical" evidence="8">
    <location>
        <begin position="209"/>
        <end position="230"/>
    </location>
</feature>
<organism evidence="9 10">
    <name type="scientific">Brevibacillus laterosporus LMG 15441</name>
    <dbReference type="NCBI Taxonomy" id="1042163"/>
    <lineage>
        <taxon>Bacteria</taxon>
        <taxon>Bacillati</taxon>
        <taxon>Bacillota</taxon>
        <taxon>Bacilli</taxon>
        <taxon>Bacillales</taxon>
        <taxon>Paenibacillaceae</taxon>
        <taxon>Brevibacillus</taxon>
    </lineage>
</organism>
<dbReference type="SUPFAM" id="SSF81345">
    <property type="entry name" value="ABC transporter involved in vitamin B12 uptake, BtuC"/>
    <property type="match status" value="1"/>
</dbReference>
<dbReference type="PANTHER" id="PTHR30472:SF58">
    <property type="entry name" value="IRON(3+)-HYDROXAMATE IMPORT SYSTEM PERMEASE PROTEIN FHUB"/>
    <property type="match status" value="1"/>
</dbReference>
<dbReference type="GO" id="GO:0005886">
    <property type="term" value="C:plasma membrane"/>
    <property type="evidence" value="ECO:0007669"/>
    <property type="project" value="UniProtKB-SubCell"/>
</dbReference>
<keyword evidence="3" id="KW-0813">Transport</keyword>
<protein>
    <submittedName>
        <fullName evidence="9">Iron-uptake system permease protein FeuB</fullName>
    </submittedName>
</protein>
<dbReference type="CDD" id="cd06550">
    <property type="entry name" value="TM_ABC_iron-siderophores_like"/>
    <property type="match status" value="1"/>
</dbReference>
<evidence type="ECO:0000256" key="6">
    <source>
        <dbReference type="ARBA" id="ARBA00022989"/>
    </source>
</evidence>
<feature type="transmembrane region" description="Helical" evidence="8">
    <location>
        <begin position="166"/>
        <end position="188"/>
    </location>
</feature>
<feature type="transmembrane region" description="Helical" evidence="8">
    <location>
        <begin position="136"/>
        <end position="154"/>
    </location>
</feature>